<sequence length="61" mass="6797">MIIILLEAAALDVLPRDGFPVPGMQVADKVAHSTPRRKGRTGRECERRRAGGGVVRRHEHR</sequence>
<evidence type="ECO:0000313" key="2">
    <source>
        <dbReference type="EMBL" id="MFC5822476.1"/>
    </source>
</evidence>
<feature type="region of interest" description="Disordered" evidence="1">
    <location>
        <begin position="28"/>
        <end position="61"/>
    </location>
</feature>
<protein>
    <submittedName>
        <fullName evidence="2">Uncharacterized protein</fullName>
    </submittedName>
</protein>
<evidence type="ECO:0000256" key="1">
    <source>
        <dbReference type="SAM" id="MobiDB-lite"/>
    </source>
</evidence>
<comment type="caution">
    <text evidence="2">The sequence shown here is derived from an EMBL/GenBank/DDBJ whole genome shotgun (WGS) entry which is preliminary data.</text>
</comment>
<name>A0ABW1CCL9_9ACTN</name>
<gene>
    <name evidence="2" type="ORF">ACFPZ3_01280</name>
</gene>
<evidence type="ECO:0000313" key="3">
    <source>
        <dbReference type="Proteomes" id="UP001596058"/>
    </source>
</evidence>
<organism evidence="2 3">
    <name type="scientific">Nonomuraea insulae</name>
    <dbReference type="NCBI Taxonomy" id="1616787"/>
    <lineage>
        <taxon>Bacteria</taxon>
        <taxon>Bacillati</taxon>
        <taxon>Actinomycetota</taxon>
        <taxon>Actinomycetes</taxon>
        <taxon>Streptosporangiales</taxon>
        <taxon>Streptosporangiaceae</taxon>
        <taxon>Nonomuraea</taxon>
    </lineage>
</organism>
<dbReference type="EMBL" id="JBHSPA010000003">
    <property type="protein sequence ID" value="MFC5822476.1"/>
    <property type="molecule type" value="Genomic_DNA"/>
</dbReference>
<dbReference type="RefSeq" id="WP_379512029.1">
    <property type="nucleotide sequence ID" value="NZ_JBHSPA010000003.1"/>
</dbReference>
<reference evidence="3" key="1">
    <citation type="journal article" date="2019" name="Int. J. Syst. Evol. Microbiol.">
        <title>The Global Catalogue of Microorganisms (GCM) 10K type strain sequencing project: providing services to taxonomists for standard genome sequencing and annotation.</title>
        <authorList>
            <consortium name="The Broad Institute Genomics Platform"/>
            <consortium name="The Broad Institute Genome Sequencing Center for Infectious Disease"/>
            <person name="Wu L."/>
            <person name="Ma J."/>
        </authorList>
    </citation>
    <scope>NUCLEOTIDE SEQUENCE [LARGE SCALE GENOMIC DNA]</scope>
    <source>
        <strain evidence="3">CCUG 53903</strain>
    </source>
</reference>
<accession>A0ABW1CCL9</accession>
<dbReference type="Proteomes" id="UP001596058">
    <property type="component" value="Unassembled WGS sequence"/>
</dbReference>
<proteinExistence type="predicted"/>
<keyword evidence="3" id="KW-1185">Reference proteome</keyword>